<feature type="transmembrane region" description="Helical" evidence="4">
    <location>
        <begin position="113"/>
        <end position="132"/>
    </location>
</feature>
<dbReference type="Gene3D" id="1.20.1250.20">
    <property type="entry name" value="MFS general substrate transporter like domains"/>
    <property type="match status" value="1"/>
</dbReference>
<accession>A0ABX7XC52</accession>
<feature type="transmembrane region" description="Helical" evidence="4">
    <location>
        <begin position="277"/>
        <end position="294"/>
    </location>
</feature>
<feature type="transmembrane region" description="Helical" evidence="4">
    <location>
        <begin position="209"/>
        <end position="234"/>
    </location>
</feature>
<feature type="transmembrane region" description="Helical" evidence="4">
    <location>
        <begin position="300"/>
        <end position="319"/>
    </location>
</feature>
<organism evidence="6 7">
    <name type="scientific">Faecalibacter bovis</name>
    <dbReference type="NCBI Taxonomy" id="2898187"/>
    <lineage>
        <taxon>Bacteria</taxon>
        <taxon>Pseudomonadati</taxon>
        <taxon>Bacteroidota</taxon>
        <taxon>Flavobacteriia</taxon>
        <taxon>Flavobacteriales</taxon>
        <taxon>Weeksellaceae</taxon>
        <taxon>Faecalibacter</taxon>
    </lineage>
</organism>
<feature type="transmembrane region" description="Helical" evidence="4">
    <location>
        <begin position="246"/>
        <end position="265"/>
    </location>
</feature>
<feature type="transmembrane region" description="Helical" evidence="4">
    <location>
        <begin position="339"/>
        <end position="358"/>
    </location>
</feature>
<dbReference type="InterPro" id="IPR036259">
    <property type="entry name" value="MFS_trans_sf"/>
</dbReference>
<dbReference type="SUPFAM" id="SSF103473">
    <property type="entry name" value="MFS general substrate transporter"/>
    <property type="match status" value="1"/>
</dbReference>
<feature type="transmembrane region" description="Helical" evidence="4">
    <location>
        <begin position="80"/>
        <end position="107"/>
    </location>
</feature>
<evidence type="ECO:0000256" key="1">
    <source>
        <dbReference type="ARBA" id="ARBA00022692"/>
    </source>
</evidence>
<keyword evidence="3 4" id="KW-0472">Membrane</keyword>
<feature type="transmembrane region" description="Helical" evidence="4">
    <location>
        <begin position="167"/>
        <end position="188"/>
    </location>
</feature>
<reference evidence="6 7" key="1">
    <citation type="journal article" date="2021" name="Int. J. Syst. Evol. Microbiol.">
        <title>Faecalibacter bovis sp. nov., isolated from cow faeces.</title>
        <authorList>
            <person name="Li F."/>
            <person name="Zhao W."/>
            <person name="Hong Q."/>
            <person name="Shao Q."/>
            <person name="Song J."/>
            <person name="Yang S."/>
        </authorList>
    </citation>
    <scope>NUCLEOTIDE SEQUENCE [LARGE SCALE GENOMIC DNA]</scope>
    <source>
        <strain evidence="6 7">ZY171143</strain>
    </source>
</reference>
<evidence type="ECO:0000256" key="2">
    <source>
        <dbReference type="ARBA" id="ARBA00022989"/>
    </source>
</evidence>
<keyword evidence="7" id="KW-1185">Reference proteome</keyword>
<name>A0ABX7XC52_9FLAO</name>
<dbReference type="Proteomes" id="UP000672011">
    <property type="component" value="Chromosome"/>
</dbReference>
<gene>
    <name evidence="6" type="ORF">J9309_11955</name>
</gene>
<dbReference type="InterPro" id="IPR052714">
    <property type="entry name" value="MFS_Exporter"/>
</dbReference>
<feature type="transmembrane region" description="Helical" evidence="4">
    <location>
        <begin position="364"/>
        <end position="384"/>
    </location>
</feature>
<reference evidence="7" key="2">
    <citation type="submission" date="2021-04" db="EMBL/GenBank/DDBJ databases">
        <title>Taxonomy of Flavobacteriaceae bacterium ZY171143.</title>
        <authorList>
            <person name="Li F."/>
        </authorList>
    </citation>
    <scope>NUCLEOTIDE SEQUENCE [LARGE SCALE GENOMIC DNA]</scope>
    <source>
        <strain evidence="7">ZY171143</strain>
    </source>
</reference>
<feature type="transmembrane region" description="Helical" evidence="4">
    <location>
        <begin position="12"/>
        <end position="31"/>
    </location>
</feature>
<dbReference type="PANTHER" id="PTHR23531:SF1">
    <property type="entry name" value="QUINOLENE RESISTANCE PROTEIN NORA"/>
    <property type="match status" value="1"/>
</dbReference>
<keyword evidence="1 4" id="KW-0812">Transmembrane</keyword>
<feature type="domain" description="Major facilitator superfamily (MFS) profile" evidence="5">
    <location>
        <begin position="13"/>
        <end position="389"/>
    </location>
</feature>
<evidence type="ECO:0000256" key="3">
    <source>
        <dbReference type="ARBA" id="ARBA00023136"/>
    </source>
</evidence>
<keyword evidence="2 4" id="KW-1133">Transmembrane helix</keyword>
<dbReference type="EMBL" id="CP072842">
    <property type="protein sequence ID" value="QTV05470.1"/>
    <property type="molecule type" value="Genomic_DNA"/>
</dbReference>
<feature type="transmembrane region" description="Helical" evidence="4">
    <location>
        <begin position="51"/>
        <end position="68"/>
    </location>
</feature>
<dbReference type="CDD" id="cd17489">
    <property type="entry name" value="MFS_YfcJ_like"/>
    <property type="match status" value="1"/>
</dbReference>
<protein>
    <submittedName>
        <fullName evidence="6">MFS transporter</fullName>
    </submittedName>
</protein>
<evidence type="ECO:0000256" key="4">
    <source>
        <dbReference type="SAM" id="Phobius"/>
    </source>
</evidence>
<dbReference type="InterPro" id="IPR011701">
    <property type="entry name" value="MFS"/>
</dbReference>
<evidence type="ECO:0000313" key="6">
    <source>
        <dbReference type="EMBL" id="QTV05470.1"/>
    </source>
</evidence>
<feature type="transmembrane region" description="Helical" evidence="4">
    <location>
        <begin position="139"/>
        <end position="161"/>
    </location>
</feature>
<proteinExistence type="predicted"/>
<dbReference type="RefSeq" id="WP_230476113.1">
    <property type="nucleotide sequence ID" value="NZ_CP072842.1"/>
</dbReference>
<evidence type="ECO:0000313" key="7">
    <source>
        <dbReference type="Proteomes" id="UP000672011"/>
    </source>
</evidence>
<dbReference type="Pfam" id="PF07690">
    <property type="entry name" value="MFS_1"/>
    <property type="match status" value="1"/>
</dbReference>
<sequence length="395" mass="44222">MNTKDQQKLWTPSFIFACLANLLTGVAFYQISVTLPFFIIEQFKVDKAEMSIIISSYVLAALFIRLFSGYLVDNFSRKKVYLISFILFVSLFLGYTIASSIAFIFILRIFHGLSWGVITTSSNTLAIDLLPAKKRGEGIGYYGLMSTLAMSIGPIIGMYIYENYSFNYIFYSALIFGIIGIISVIFIKDPNVKIKSIKPESTKISLDKFIITYAIPLAINVLILEITYGALYTFGVMYGKELNISGASYMFLSIALGIASSRIFSGKLIDRGWINQVNILGISFIALGYFFIAFPYFDWFYFLGAYLIGLGFGVSIPAFQTQFMNMTSPEKRGTANSTFFIAIDLGLGIGMVAAGKFVNSLGFQMLFLVSGILCVLAVLYYYFISLRMYNKHKKV</sequence>
<dbReference type="InterPro" id="IPR020846">
    <property type="entry name" value="MFS_dom"/>
</dbReference>
<evidence type="ECO:0000259" key="5">
    <source>
        <dbReference type="PROSITE" id="PS50850"/>
    </source>
</evidence>
<dbReference type="PANTHER" id="PTHR23531">
    <property type="entry name" value="QUINOLENE RESISTANCE PROTEIN NORA"/>
    <property type="match status" value="1"/>
</dbReference>
<dbReference type="PROSITE" id="PS50850">
    <property type="entry name" value="MFS"/>
    <property type="match status" value="1"/>
</dbReference>